<evidence type="ECO:0000313" key="2">
    <source>
        <dbReference type="EMBL" id="PPQ84192.1"/>
    </source>
</evidence>
<dbReference type="AlphaFoldDB" id="A0A409X0E0"/>
<reference evidence="2 3" key="1">
    <citation type="journal article" date="2018" name="Evol. Lett.">
        <title>Horizontal gene cluster transfer increased hallucinogenic mushroom diversity.</title>
        <authorList>
            <person name="Reynolds H.T."/>
            <person name="Vijayakumar V."/>
            <person name="Gluck-Thaler E."/>
            <person name="Korotkin H.B."/>
            <person name="Matheny P.B."/>
            <person name="Slot J.C."/>
        </authorList>
    </citation>
    <scope>NUCLEOTIDE SEQUENCE [LARGE SCALE GENOMIC DNA]</scope>
    <source>
        <strain evidence="2 3">2631</strain>
    </source>
</reference>
<comment type="caution">
    <text evidence="2">The sequence shown here is derived from an EMBL/GenBank/DDBJ whole genome shotgun (WGS) entry which is preliminary data.</text>
</comment>
<dbReference type="EMBL" id="NHYD01002917">
    <property type="protein sequence ID" value="PPQ84192.1"/>
    <property type="molecule type" value="Genomic_DNA"/>
</dbReference>
<keyword evidence="3" id="KW-1185">Reference proteome</keyword>
<evidence type="ECO:0000313" key="3">
    <source>
        <dbReference type="Proteomes" id="UP000283269"/>
    </source>
</evidence>
<sequence length="65" mass="6618">MSGRAGGLDWGRGDWVLATIAASPVSAEQRRRLLVPVTQRAAPAAETGSSSSTVSLSAELHAGIS</sequence>
<dbReference type="InParanoid" id="A0A409X0E0"/>
<name>A0A409X0E0_PSICY</name>
<accession>A0A409X0E0</accession>
<gene>
    <name evidence="2" type="ORF">CVT25_002424</name>
</gene>
<feature type="region of interest" description="Disordered" evidence="1">
    <location>
        <begin position="41"/>
        <end position="65"/>
    </location>
</feature>
<organism evidence="2 3">
    <name type="scientific">Psilocybe cyanescens</name>
    <dbReference type="NCBI Taxonomy" id="93625"/>
    <lineage>
        <taxon>Eukaryota</taxon>
        <taxon>Fungi</taxon>
        <taxon>Dikarya</taxon>
        <taxon>Basidiomycota</taxon>
        <taxon>Agaricomycotina</taxon>
        <taxon>Agaricomycetes</taxon>
        <taxon>Agaricomycetidae</taxon>
        <taxon>Agaricales</taxon>
        <taxon>Agaricineae</taxon>
        <taxon>Strophariaceae</taxon>
        <taxon>Psilocybe</taxon>
    </lineage>
</organism>
<protein>
    <submittedName>
        <fullName evidence="2">Uncharacterized protein</fullName>
    </submittedName>
</protein>
<proteinExistence type="predicted"/>
<evidence type="ECO:0000256" key="1">
    <source>
        <dbReference type="SAM" id="MobiDB-lite"/>
    </source>
</evidence>
<dbReference type="Proteomes" id="UP000283269">
    <property type="component" value="Unassembled WGS sequence"/>
</dbReference>